<dbReference type="PANTHER" id="PTHR30146">
    <property type="entry name" value="LACI-RELATED TRANSCRIPTIONAL REPRESSOR"/>
    <property type="match status" value="1"/>
</dbReference>
<feature type="non-terminal residue" evidence="2">
    <location>
        <position position="1"/>
    </location>
</feature>
<reference evidence="2" key="1">
    <citation type="journal article" date="2014" name="Front. Microbiol.">
        <title>High frequency of phylogenetically diverse reductive dehalogenase-homologous genes in deep subseafloor sedimentary metagenomes.</title>
        <authorList>
            <person name="Kawai M."/>
            <person name="Futagami T."/>
            <person name="Toyoda A."/>
            <person name="Takaki Y."/>
            <person name="Nishi S."/>
            <person name="Hori S."/>
            <person name="Arai W."/>
            <person name="Tsubouchi T."/>
            <person name="Morono Y."/>
            <person name="Uchiyama I."/>
            <person name="Ito T."/>
            <person name="Fujiyama A."/>
            <person name="Inagaki F."/>
            <person name="Takami H."/>
        </authorList>
    </citation>
    <scope>NUCLEOTIDE SEQUENCE</scope>
    <source>
        <strain evidence="2">Expedition CK06-06</strain>
    </source>
</reference>
<dbReference type="SUPFAM" id="SSF53822">
    <property type="entry name" value="Periplasmic binding protein-like I"/>
    <property type="match status" value="1"/>
</dbReference>
<proteinExistence type="predicted"/>
<name>X1SF45_9ZZZZ</name>
<dbReference type="InterPro" id="IPR028082">
    <property type="entry name" value="Peripla_BP_I"/>
</dbReference>
<feature type="domain" description="Periplasmic binding protein/LacI sugar binding" evidence="1">
    <location>
        <begin position="8"/>
        <end position="151"/>
    </location>
</feature>
<organism evidence="2">
    <name type="scientific">marine sediment metagenome</name>
    <dbReference type="NCBI Taxonomy" id="412755"/>
    <lineage>
        <taxon>unclassified sequences</taxon>
        <taxon>metagenomes</taxon>
        <taxon>ecological metagenomes</taxon>
    </lineage>
</organism>
<dbReference type="Pfam" id="PF00532">
    <property type="entry name" value="Peripla_BP_1"/>
    <property type="match status" value="1"/>
</dbReference>
<protein>
    <recommendedName>
        <fullName evidence="1">Periplasmic binding protein/LacI sugar binding domain-containing protein</fullName>
    </recommendedName>
</protein>
<dbReference type="EMBL" id="BARW01013244">
    <property type="protein sequence ID" value="GAI77776.1"/>
    <property type="molecule type" value="Genomic_DNA"/>
</dbReference>
<comment type="caution">
    <text evidence="2">The sequence shown here is derived from an EMBL/GenBank/DDBJ whole genome shotgun (WGS) entry which is preliminary data.</text>
</comment>
<accession>X1SF45</accession>
<dbReference type="Gene3D" id="3.40.50.2300">
    <property type="match status" value="2"/>
</dbReference>
<sequence>QDVAWSRNYNVILCDSRGRYDRERQSIKMLFQNRVDGLLLRPMEEKLLDIQMLHKQAIPFVLIEGYFSSVKADSVVSDWVLGGFLATDHLIKKGHRRILYVNGPSYAVNAYQRFIGYKSGLRQSGIRFDENLAKVTDGTMQYSYQLMKKTLSDKLDFT</sequence>
<dbReference type="PANTHER" id="PTHR30146:SF154">
    <property type="entry name" value="TRANSCRIPTION REGULATOR, MEMBER OF GALR FAMILY"/>
    <property type="match status" value="1"/>
</dbReference>
<dbReference type="CDD" id="cd06267">
    <property type="entry name" value="PBP1_LacI_sugar_binding-like"/>
    <property type="match status" value="1"/>
</dbReference>
<dbReference type="GO" id="GO:0000976">
    <property type="term" value="F:transcription cis-regulatory region binding"/>
    <property type="evidence" value="ECO:0007669"/>
    <property type="project" value="TreeGrafter"/>
</dbReference>
<dbReference type="AlphaFoldDB" id="X1SF45"/>
<feature type="non-terminal residue" evidence="2">
    <location>
        <position position="158"/>
    </location>
</feature>
<gene>
    <name evidence="2" type="ORF">S12H4_24416</name>
</gene>
<evidence type="ECO:0000313" key="2">
    <source>
        <dbReference type="EMBL" id="GAI77776.1"/>
    </source>
</evidence>
<dbReference type="InterPro" id="IPR001761">
    <property type="entry name" value="Peripla_BP/Lac1_sug-bd_dom"/>
</dbReference>
<evidence type="ECO:0000259" key="1">
    <source>
        <dbReference type="Pfam" id="PF00532"/>
    </source>
</evidence>
<dbReference type="GO" id="GO:0003700">
    <property type="term" value="F:DNA-binding transcription factor activity"/>
    <property type="evidence" value="ECO:0007669"/>
    <property type="project" value="TreeGrafter"/>
</dbReference>